<proteinExistence type="predicted"/>
<dbReference type="InterPro" id="IPR013783">
    <property type="entry name" value="Ig-like_fold"/>
</dbReference>
<evidence type="ECO:0000313" key="10">
    <source>
        <dbReference type="EMBL" id="CAL1609672.1"/>
    </source>
</evidence>
<dbReference type="Gene3D" id="2.60.40.10">
    <property type="entry name" value="Immunoglobulins"/>
    <property type="match status" value="1"/>
</dbReference>
<dbReference type="GO" id="GO:0007156">
    <property type="term" value="P:homophilic cell adhesion via plasma membrane adhesion molecules"/>
    <property type="evidence" value="ECO:0007669"/>
    <property type="project" value="TreeGrafter"/>
</dbReference>
<dbReference type="InterPro" id="IPR051427">
    <property type="entry name" value="Nectin/Nectin-like"/>
</dbReference>
<dbReference type="SUPFAM" id="SSF48726">
    <property type="entry name" value="Immunoglobulin"/>
    <property type="match status" value="1"/>
</dbReference>
<evidence type="ECO:0000256" key="2">
    <source>
        <dbReference type="ARBA" id="ARBA00022729"/>
    </source>
</evidence>
<evidence type="ECO:0000313" key="11">
    <source>
        <dbReference type="Proteomes" id="UP001497482"/>
    </source>
</evidence>
<dbReference type="EMBL" id="OZ035828">
    <property type="protein sequence ID" value="CAL1609672.1"/>
    <property type="molecule type" value="Genomic_DNA"/>
</dbReference>
<sequence>MGNPPEVKISPGSGHWFVGMEKAELHCEAKGQPPVSNITWTWRGGALPEGSQVSGSQVSGSQVSGSQVSGSRLVLGQALRLNDSGVFQCVAQNHLGPGRAEYDFTVTERSFLLADISDNLLMVLIGAGAGLLLLMVLLMVLVNRHHKNKHKRLQQELSQKTEEINSLSRQNSMRRLNSVNSDPRSQVTTQTPDFRIMEPWNWGEADAMFL</sequence>
<feature type="region of interest" description="Disordered" evidence="7">
    <location>
        <begin position="153"/>
        <end position="188"/>
    </location>
</feature>
<feature type="compositionally biased region" description="Polar residues" evidence="7">
    <location>
        <begin position="164"/>
        <end position="188"/>
    </location>
</feature>
<keyword evidence="5" id="KW-1015">Disulfide bond</keyword>
<dbReference type="PROSITE" id="PS50835">
    <property type="entry name" value="IG_LIKE"/>
    <property type="match status" value="1"/>
</dbReference>
<dbReference type="CDD" id="cd00096">
    <property type="entry name" value="Ig"/>
    <property type="match status" value="1"/>
</dbReference>
<evidence type="ECO:0000256" key="4">
    <source>
        <dbReference type="ARBA" id="ARBA00023136"/>
    </source>
</evidence>
<evidence type="ECO:0000256" key="3">
    <source>
        <dbReference type="ARBA" id="ARBA00022737"/>
    </source>
</evidence>
<evidence type="ECO:0000256" key="7">
    <source>
        <dbReference type="SAM" id="MobiDB-lite"/>
    </source>
</evidence>
<comment type="subcellular location">
    <subcellularLocation>
        <location evidence="1">Membrane</location>
    </subcellularLocation>
</comment>
<feature type="domain" description="Ig-like" evidence="9">
    <location>
        <begin position="5"/>
        <end position="107"/>
    </location>
</feature>
<dbReference type="SMART" id="SM00408">
    <property type="entry name" value="IGc2"/>
    <property type="match status" value="1"/>
</dbReference>
<protein>
    <recommendedName>
        <fullName evidence="9">Ig-like domain-containing protein</fullName>
    </recommendedName>
</protein>
<dbReference type="PANTHER" id="PTHR23277:SF11">
    <property type="entry name" value="NECTIN-4"/>
    <property type="match status" value="1"/>
</dbReference>
<keyword evidence="2" id="KW-0732">Signal</keyword>
<accession>A0AAV2M8J5</accession>
<dbReference type="InterPro" id="IPR036179">
    <property type="entry name" value="Ig-like_dom_sf"/>
</dbReference>
<dbReference type="GO" id="GO:0005912">
    <property type="term" value="C:adherens junction"/>
    <property type="evidence" value="ECO:0007669"/>
    <property type="project" value="TreeGrafter"/>
</dbReference>
<dbReference type="PANTHER" id="PTHR23277">
    <property type="entry name" value="NECTIN-RELATED"/>
    <property type="match status" value="1"/>
</dbReference>
<keyword evidence="8" id="KW-0812">Transmembrane</keyword>
<dbReference type="InterPro" id="IPR007110">
    <property type="entry name" value="Ig-like_dom"/>
</dbReference>
<reference evidence="10 11" key="1">
    <citation type="submission" date="2024-04" db="EMBL/GenBank/DDBJ databases">
        <authorList>
            <person name="Waldvogel A.-M."/>
            <person name="Schoenle A."/>
        </authorList>
    </citation>
    <scope>NUCLEOTIDE SEQUENCE [LARGE SCALE GENOMIC DNA]</scope>
</reference>
<dbReference type="AlphaFoldDB" id="A0AAV2M8J5"/>
<gene>
    <name evidence="10" type="ORF">KC01_LOCUS36368</name>
</gene>
<dbReference type="Proteomes" id="UP001497482">
    <property type="component" value="Chromosome 6"/>
</dbReference>
<keyword evidence="6" id="KW-0325">Glycoprotein</keyword>
<keyword evidence="8" id="KW-1133">Transmembrane helix</keyword>
<dbReference type="GO" id="GO:0007157">
    <property type="term" value="P:heterophilic cell-cell adhesion via plasma membrane cell adhesion molecules"/>
    <property type="evidence" value="ECO:0007669"/>
    <property type="project" value="TreeGrafter"/>
</dbReference>
<evidence type="ECO:0000256" key="8">
    <source>
        <dbReference type="SAM" id="Phobius"/>
    </source>
</evidence>
<evidence type="ECO:0000259" key="9">
    <source>
        <dbReference type="PROSITE" id="PS50835"/>
    </source>
</evidence>
<feature type="transmembrane region" description="Helical" evidence="8">
    <location>
        <begin position="120"/>
        <end position="142"/>
    </location>
</feature>
<keyword evidence="4 8" id="KW-0472">Membrane</keyword>
<keyword evidence="3" id="KW-0677">Repeat</keyword>
<evidence type="ECO:0000256" key="1">
    <source>
        <dbReference type="ARBA" id="ARBA00004370"/>
    </source>
</evidence>
<evidence type="ECO:0000256" key="6">
    <source>
        <dbReference type="ARBA" id="ARBA00023180"/>
    </source>
</evidence>
<dbReference type="GO" id="GO:0016020">
    <property type="term" value="C:membrane"/>
    <property type="evidence" value="ECO:0007669"/>
    <property type="project" value="UniProtKB-SubCell"/>
</dbReference>
<organism evidence="10 11">
    <name type="scientific">Knipowitschia caucasica</name>
    <name type="common">Caucasian dwarf goby</name>
    <name type="synonym">Pomatoschistus caucasicus</name>
    <dbReference type="NCBI Taxonomy" id="637954"/>
    <lineage>
        <taxon>Eukaryota</taxon>
        <taxon>Metazoa</taxon>
        <taxon>Chordata</taxon>
        <taxon>Craniata</taxon>
        <taxon>Vertebrata</taxon>
        <taxon>Euteleostomi</taxon>
        <taxon>Actinopterygii</taxon>
        <taxon>Neopterygii</taxon>
        <taxon>Teleostei</taxon>
        <taxon>Neoteleostei</taxon>
        <taxon>Acanthomorphata</taxon>
        <taxon>Gobiaria</taxon>
        <taxon>Gobiiformes</taxon>
        <taxon>Gobioidei</taxon>
        <taxon>Gobiidae</taxon>
        <taxon>Gobiinae</taxon>
        <taxon>Knipowitschia</taxon>
    </lineage>
</organism>
<name>A0AAV2M8J5_KNICA</name>
<keyword evidence="11" id="KW-1185">Reference proteome</keyword>
<evidence type="ECO:0000256" key="5">
    <source>
        <dbReference type="ARBA" id="ARBA00023157"/>
    </source>
</evidence>
<dbReference type="InterPro" id="IPR003598">
    <property type="entry name" value="Ig_sub2"/>
</dbReference>
<dbReference type="Pfam" id="PF13927">
    <property type="entry name" value="Ig_3"/>
    <property type="match status" value="1"/>
</dbReference>